<feature type="region of interest" description="Disordered" evidence="9">
    <location>
        <begin position="890"/>
        <end position="1004"/>
    </location>
</feature>
<organism evidence="14 15">
    <name type="scientific">Lates calcarifer</name>
    <name type="common">Barramundi</name>
    <name type="synonym">Holocentrus calcarifer</name>
    <dbReference type="NCBI Taxonomy" id="8187"/>
    <lineage>
        <taxon>Eukaryota</taxon>
        <taxon>Metazoa</taxon>
        <taxon>Chordata</taxon>
        <taxon>Craniata</taxon>
        <taxon>Vertebrata</taxon>
        <taxon>Euteleostomi</taxon>
        <taxon>Actinopterygii</taxon>
        <taxon>Neopterygii</taxon>
        <taxon>Teleostei</taxon>
        <taxon>Neoteleostei</taxon>
        <taxon>Acanthomorphata</taxon>
        <taxon>Carangaria</taxon>
        <taxon>Carangaria incertae sedis</taxon>
        <taxon>Centropomidae</taxon>
        <taxon>Lates</taxon>
    </lineage>
</organism>
<keyword evidence="8" id="KW-0325">Glycoprotein</keyword>
<dbReference type="InterPro" id="IPR008078">
    <property type="entry name" value="GPCR_2_Ig-hepta-like_rcpt"/>
</dbReference>
<reference evidence="15 16" key="1">
    <citation type="submission" date="2025-04" db="UniProtKB">
        <authorList>
            <consortium name="RefSeq"/>
        </authorList>
    </citation>
    <scope>IDENTIFICATION</scope>
    <source>
        <tissue evidence="15 16">Brain</tissue>
    </source>
</reference>
<feature type="transmembrane region" description="Helical" evidence="10">
    <location>
        <begin position="1698"/>
        <end position="1723"/>
    </location>
</feature>
<evidence type="ECO:0000313" key="16">
    <source>
        <dbReference type="RefSeq" id="XP_050927953.1"/>
    </source>
</evidence>
<feature type="domain" description="Ig-like" evidence="13">
    <location>
        <begin position="1115"/>
        <end position="1195"/>
    </location>
</feature>
<dbReference type="Gene3D" id="2.60.220.50">
    <property type="match status" value="1"/>
</dbReference>
<accession>A0AAJ8BA52</accession>
<dbReference type="RefSeq" id="XP_050927952.1">
    <property type="nucleotide sequence ID" value="XM_051071995.1"/>
</dbReference>
<dbReference type="Pfam" id="PF25387">
    <property type="entry name" value="ADGRF3_N"/>
    <property type="match status" value="6"/>
</dbReference>
<feature type="domain" description="GAIN-B" evidence="11">
    <location>
        <begin position="1446"/>
        <end position="1616"/>
    </location>
</feature>
<dbReference type="RefSeq" id="XP_050927953.1">
    <property type="nucleotide sequence ID" value="XM_051071996.1"/>
</dbReference>
<keyword evidence="7" id="KW-1015">Disulfide bond</keyword>
<dbReference type="GO" id="GO:0016020">
    <property type="term" value="C:membrane"/>
    <property type="evidence" value="ECO:0007669"/>
    <property type="project" value="UniProtKB-SubCell"/>
</dbReference>
<dbReference type="PANTHER" id="PTHR45813:SF4">
    <property type="entry name" value="ADHESION G PROTEIN-COUPLED RECEPTOR F5"/>
    <property type="match status" value="1"/>
</dbReference>
<keyword evidence="3 10" id="KW-0812">Transmembrane</keyword>
<name>A0AAJ8BA52_LATCA</name>
<dbReference type="PROSITE" id="PS50221">
    <property type="entry name" value="GAIN_B"/>
    <property type="match status" value="1"/>
</dbReference>
<feature type="transmembrane region" description="Helical" evidence="10">
    <location>
        <begin position="1735"/>
        <end position="1760"/>
    </location>
</feature>
<dbReference type="GeneID" id="108895775"/>
<evidence type="ECO:0000256" key="1">
    <source>
        <dbReference type="ARBA" id="ARBA00004141"/>
    </source>
</evidence>
<dbReference type="InterPro" id="IPR013783">
    <property type="entry name" value="Ig-like_fold"/>
</dbReference>
<dbReference type="Pfam" id="PF00002">
    <property type="entry name" value="7tm_2"/>
    <property type="match status" value="1"/>
</dbReference>
<feature type="region of interest" description="Disordered" evidence="9">
    <location>
        <begin position="588"/>
        <end position="608"/>
    </location>
</feature>
<evidence type="ECO:0000256" key="4">
    <source>
        <dbReference type="ARBA" id="ARBA00022729"/>
    </source>
</evidence>
<protein>
    <submittedName>
        <fullName evidence="15 16">Uncharacterized protein LOC108895775 isoform X1</fullName>
    </submittedName>
</protein>
<dbReference type="InterPro" id="IPR000832">
    <property type="entry name" value="GPCR_2_secretin-like"/>
</dbReference>
<feature type="region of interest" description="Disordered" evidence="9">
    <location>
        <begin position="1890"/>
        <end position="1909"/>
    </location>
</feature>
<dbReference type="InterPro" id="IPR046338">
    <property type="entry name" value="GAIN_dom_sf"/>
</dbReference>
<evidence type="ECO:0000313" key="15">
    <source>
        <dbReference type="RefSeq" id="XP_050927952.1"/>
    </source>
</evidence>
<evidence type="ECO:0000256" key="5">
    <source>
        <dbReference type="ARBA" id="ARBA00022989"/>
    </source>
</evidence>
<feature type="transmembrane region" description="Helical" evidence="10">
    <location>
        <begin position="1857"/>
        <end position="1879"/>
    </location>
</feature>
<dbReference type="InterPro" id="IPR051587">
    <property type="entry name" value="Adhesion_GPCR"/>
</dbReference>
<dbReference type="SUPFAM" id="SSF81321">
    <property type="entry name" value="Family A G protein-coupled receptor-like"/>
    <property type="match status" value="1"/>
</dbReference>
<dbReference type="GO" id="GO:0007166">
    <property type="term" value="P:cell surface receptor signaling pathway"/>
    <property type="evidence" value="ECO:0007669"/>
    <property type="project" value="InterPro"/>
</dbReference>
<dbReference type="Proteomes" id="UP000694890">
    <property type="component" value="Linkage group LG7_1"/>
</dbReference>
<dbReference type="PRINTS" id="PR01695">
    <property type="entry name" value="IGHEPTARCPTR"/>
</dbReference>
<dbReference type="Pfam" id="PF01825">
    <property type="entry name" value="GPS"/>
    <property type="match status" value="1"/>
</dbReference>
<evidence type="ECO:0000256" key="3">
    <source>
        <dbReference type="ARBA" id="ARBA00022692"/>
    </source>
</evidence>
<keyword evidence="6 10" id="KW-0472">Membrane</keyword>
<feature type="domain" description="G-protein coupled receptors family 2 profile 2" evidence="12">
    <location>
        <begin position="1620"/>
        <end position="1880"/>
    </location>
</feature>
<comment type="similarity">
    <text evidence="2">Belongs to the G-protein coupled receptor 2 family. Adhesion G-protein coupled receptor (ADGR) subfamily.</text>
</comment>
<dbReference type="InterPro" id="IPR057400">
    <property type="entry name" value="ADGRF3/5_N"/>
</dbReference>
<comment type="subcellular location">
    <subcellularLocation>
        <location evidence="1">Membrane</location>
        <topology evidence="1">Multi-pass membrane protein</topology>
    </subcellularLocation>
</comment>
<dbReference type="InterPro" id="IPR057244">
    <property type="entry name" value="GAIN_B"/>
</dbReference>
<dbReference type="Gene3D" id="2.60.40.10">
    <property type="entry name" value="Immunoglobulins"/>
    <property type="match status" value="1"/>
</dbReference>
<dbReference type="SUPFAM" id="SSF48726">
    <property type="entry name" value="Immunoglobulin"/>
    <property type="match status" value="1"/>
</dbReference>
<dbReference type="InterPro" id="IPR036179">
    <property type="entry name" value="Ig-like_dom_sf"/>
</dbReference>
<dbReference type="PRINTS" id="PR00249">
    <property type="entry name" value="GPCRSECRETIN"/>
</dbReference>
<gene>
    <name evidence="15 16" type="primary">LOC108895775</name>
</gene>
<feature type="compositionally biased region" description="Low complexity" evidence="9">
    <location>
        <begin position="1891"/>
        <end position="1909"/>
    </location>
</feature>
<keyword evidence="4" id="KW-0732">Signal</keyword>
<evidence type="ECO:0000256" key="9">
    <source>
        <dbReference type="SAM" id="MobiDB-lite"/>
    </source>
</evidence>
<dbReference type="CDD" id="cd15932">
    <property type="entry name" value="7tmB2_GPR116-like_Adhesion_VI"/>
    <property type="match status" value="1"/>
</dbReference>
<dbReference type="KEGG" id="lcf:108895775"/>
<dbReference type="GO" id="GO:0004930">
    <property type="term" value="F:G protein-coupled receptor activity"/>
    <property type="evidence" value="ECO:0007669"/>
    <property type="project" value="InterPro"/>
</dbReference>
<evidence type="ECO:0000256" key="10">
    <source>
        <dbReference type="SAM" id="Phobius"/>
    </source>
</evidence>
<keyword evidence="5 10" id="KW-1133">Transmembrane helix</keyword>
<feature type="transmembrane region" description="Helical" evidence="10">
    <location>
        <begin position="1824"/>
        <end position="1845"/>
    </location>
</feature>
<dbReference type="PROSITE" id="PS50261">
    <property type="entry name" value="G_PROTEIN_RECEP_F2_4"/>
    <property type="match status" value="1"/>
</dbReference>
<feature type="transmembrane region" description="Helical" evidence="10">
    <location>
        <begin position="1656"/>
        <end position="1678"/>
    </location>
</feature>
<dbReference type="PROSITE" id="PS50835">
    <property type="entry name" value="IG_LIKE"/>
    <property type="match status" value="1"/>
</dbReference>
<feature type="transmembrane region" description="Helical" evidence="10">
    <location>
        <begin position="1622"/>
        <end position="1644"/>
    </location>
</feature>
<evidence type="ECO:0000256" key="6">
    <source>
        <dbReference type="ARBA" id="ARBA00023136"/>
    </source>
</evidence>
<evidence type="ECO:0000256" key="8">
    <source>
        <dbReference type="ARBA" id="ARBA00023180"/>
    </source>
</evidence>
<dbReference type="InterPro" id="IPR017981">
    <property type="entry name" value="GPCR_2-like_7TM"/>
</dbReference>
<sequence length="1940" mass="210388">MALPKAVGYMIVLLAIYYSLENQGYRQSLGAFFEELMGTKASPIHTREKRQAASNSSDYVLQVVINISDLDRLRDVLSQLPLPLPINSTVQITTIKATTVCQSNTTGYQCRCEENFAWSYNNCISHGACDTISGDTCGCINALPADGQFCQLNTSLPVTTPPTPSPTSPNDPVDIDLVVDLRIPASSMLSNLNLFRDTLRNFSFPLTITPTVVLVDLNFTTVCYPNSTGGLWCQCEAQFAWSCDKCNTYGACNNTTSHTCDCINGLPSDGGFCEPITNVTLCPTPSPEITTTTPMMTTTTPMMTTTTPAMTTTTMPPPPSDPVDIDLVVDLRIPASSVLSNLNLFRDTLRNFSFPLTITPTVVLVDLNFTTVCYPNSTGGLRCQCEAQFAWSCDKCNTYGACSNTTSHTCDCINGLPSDGGFCEPITNVTLCPTPSPEITTTTPMMTTTTPMMTTTTPAMTTTTMPPPPSDPVDIDLVVDLRIPASSVLSNLNLFRDTLRNFSFPLTITPTVVLVDLNFTTVCYPNSTGGLWCQCEAQFAWSCDKCNTYGACSNTTSHTCDCINGLPSDGGFCEPITNVTLCPTPSPEITTTTPMMTTTTPMMTTTTPMMTTTTPAMTTTTMPPPPSDPVDIDLVVDLRIPASSVLSNLNLFRDTLRNFSFPLTITPTVVLVDFNFTTVCYPNSTGGLRCQCEAQFAWSCDKCNTYGACSNTTSHTCDCINGLPSDGGFCEPITNVTLCPTPSPEITTTTPMMTTTTPMMTTTTPAMTTTTMPPPPSEEDIDLVIDLRIPASSMLSNFNIFRDTLRNFSFPLTITPSLKLTGVNFTTGCSPNSTGGLRCECEEQFAWSCDKCNTYGACNNTTSHTCDCINGLPSDGGFCEPITSVTLCEPNPANITTPPPSTTATTPMPTTTTTPMPTTTTTPMPTNTTTPMTTNTTTPVTTTTPMPTTTTTPMPTNTTTPMTTTTPMPTTTTTPMPTITTTPMTTTTTTPMTTTPPPITTTVAPPTTAIEERRLSFTMERDFDPAYNQTSNEVYQDTNNAIQKQSKKYIKNLHSVTLSGFRRGSTIADYTVRAPAFQEGEIEALEIGVFEQMAEKYSMIYDSLVSLPFTQPFFGTSVTIPCGPAPSFLNFSGSFTAEWRHNDKLILKDSEYSFKQDKEKAYLTVSRFFSTNNGEYECRLKGKNTFRQKSNRVFTFKEPPVIRIEPVKKKVRCVVGKTVKLDCSVNSPYKVEFKDISAAGTGSTISYTYTIAVCGAEQKVMTFTCQGTNLTEVKGEITITLVSSTEAFDCDEEAFGVGKVGDEAEASCKPNEEGERIAVCQKNGKWDIVDDSCILKPIKELLNQSESLTPTSLPVFLGELSEVTVNLTKEVVESPNNINAIVAILSNVANTTSSLEISITKASMEDILITAGVLTIDGAKDSWDTLNTKDTERQTNSSVTRSSIPELESVSSSLLQSLEVVTSNLNNNSFEIVTPSILLNKTTFTDTFNADFNASVEIDIPEDDGITKAITVITFSSMDNVLPARDEANSSVNVINGRVILVQTSGTINNISFAFDVINDTLNNPQCVFWNFSLFDGLGGWDNEGCELITNVNETVTCNCNHLTSFSILMSPYALNIPALDYITYIGVGISMASLVICLIIEAVIWRKIRKNNTSYLRHVSIVNIAVSLLIANIWFIIGAAISDAEKKNQPACTAATFFIHFFYLALFFWMLASALLLLYRTVSVFDGGLSKNSMLAIGFSLGYGAPLLIAVITIAVTAPSEEYIRGTGVCWLNWYESKALLAFVIPALMIVLINLIILCVVIYKMLRRRAVGGAAQAAERHVLVVIARSLAVLTPFFGITWGLGVGTMTSPKNVGIHATFALFNSLQGFFILVFGTLLDKKVRSEITIKSQTSGTGTRSTSAGTSSSSGLGFFRNWRRGRDGYNMSSSESGASHSFTNT</sequence>
<feature type="compositionally biased region" description="Low complexity" evidence="9">
    <location>
        <begin position="590"/>
        <end position="608"/>
    </location>
</feature>
<dbReference type="PANTHER" id="PTHR45813">
    <property type="entry name" value="IG-LIKE DOMAIN-CONTAINING PROTEIN"/>
    <property type="match status" value="1"/>
</dbReference>
<dbReference type="GO" id="GO:0007189">
    <property type="term" value="P:adenylate cyclase-activating G protein-coupled receptor signaling pathway"/>
    <property type="evidence" value="ECO:0007669"/>
    <property type="project" value="TreeGrafter"/>
</dbReference>
<evidence type="ECO:0000259" key="11">
    <source>
        <dbReference type="PROSITE" id="PS50221"/>
    </source>
</evidence>
<proteinExistence type="inferred from homology"/>
<dbReference type="InterPro" id="IPR000203">
    <property type="entry name" value="GPS"/>
</dbReference>
<feature type="compositionally biased region" description="Low complexity" evidence="9">
    <location>
        <begin position="890"/>
        <end position="993"/>
    </location>
</feature>
<dbReference type="FunFam" id="1.20.1070.10:FF:000058">
    <property type="entry name" value="Adhesion G protein-coupled receptor F5"/>
    <property type="match status" value="1"/>
</dbReference>
<dbReference type="InterPro" id="IPR007110">
    <property type="entry name" value="Ig-like_dom"/>
</dbReference>
<feature type="transmembrane region" description="Helical" evidence="10">
    <location>
        <begin position="1780"/>
        <end position="1804"/>
    </location>
</feature>
<evidence type="ECO:0000259" key="12">
    <source>
        <dbReference type="PROSITE" id="PS50261"/>
    </source>
</evidence>
<evidence type="ECO:0000259" key="13">
    <source>
        <dbReference type="PROSITE" id="PS50835"/>
    </source>
</evidence>
<evidence type="ECO:0000256" key="7">
    <source>
        <dbReference type="ARBA" id="ARBA00023157"/>
    </source>
</evidence>
<dbReference type="Gene3D" id="1.20.1070.10">
    <property type="entry name" value="Rhodopsin 7-helix transmembrane proteins"/>
    <property type="match status" value="1"/>
</dbReference>
<evidence type="ECO:0000256" key="2">
    <source>
        <dbReference type="ARBA" id="ARBA00007343"/>
    </source>
</evidence>
<dbReference type="SMART" id="SM00303">
    <property type="entry name" value="GPS"/>
    <property type="match status" value="1"/>
</dbReference>
<evidence type="ECO:0000313" key="14">
    <source>
        <dbReference type="Proteomes" id="UP000694890"/>
    </source>
</evidence>